<dbReference type="GO" id="GO:0000981">
    <property type="term" value="F:DNA-binding transcription factor activity, RNA polymerase II-specific"/>
    <property type="evidence" value="ECO:0007669"/>
    <property type="project" value="InterPro"/>
</dbReference>
<evidence type="ECO:0000313" key="4">
    <source>
        <dbReference type="Proteomes" id="UP000028045"/>
    </source>
</evidence>
<dbReference type="InterPro" id="IPR001138">
    <property type="entry name" value="Zn2Cys6_DnaBD"/>
</dbReference>
<sequence>MSLRRRSCEACFRGRRKCNLAFPTCQYCRKTKRSCHYPYRPQQLLDYSFTGEKAQANSAAQTSQPVGNQACFLTPSATGNSLADETAGLGHDYDWTNYGRTPQYMHLAIPNQLGILGDPQPISGSDRSWQWVVKELKCSPATLVQFGESTFIHKSLYQDALPPFIRTAFGICAAHLTVPQANTRLFFHSLEAEAAELLKSTMSGTIPEELSKLQAAALYLIIGLLHGGIEERVHVERQERRLMMMGLRLLRRADQELDHAELKWETWILAESIRRTVMVIFLVYGLYSLSKDGICCGFPTMAVLPVSASASSWISESSYARNPSPNATTTYGDFTQGWVASPARKLEPFEKLLLVACKGIDAVEILSLP</sequence>
<dbReference type="Gene3D" id="4.10.240.10">
    <property type="entry name" value="Zn(2)-C6 fungal-type DNA-binding domain"/>
    <property type="match status" value="1"/>
</dbReference>
<accession>A0A084AHZ6</accession>
<dbReference type="PROSITE" id="PS50048">
    <property type="entry name" value="ZN2_CY6_FUNGAL_2"/>
    <property type="match status" value="1"/>
</dbReference>
<organism evidence="3 4">
    <name type="scientific">Stachybotrys chartarum (strain CBS 109288 / IBT 7711)</name>
    <name type="common">Toxic black mold</name>
    <name type="synonym">Stilbospora chartarum</name>
    <dbReference type="NCBI Taxonomy" id="1280523"/>
    <lineage>
        <taxon>Eukaryota</taxon>
        <taxon>Fungi</taxon>
        <taxon>Dikarya</taxon>
        <taxon>Ascomycota</taxon>
        <taxon>Pezizomycotina</taxon>
        <taxon>Sordariomycetes</taxon>
        <taxon>Hypocreomycetidae</taxon>
        <taxon>Hypocreales</taxon>
        <taxon>Stachybotryaceae</taxon>
        <taxon>Stachybotrys</taxon>
    </lineage>
</organism>
<evidence type="ECO:0000259" key="2">
    <source>
        <dbReference type="PROSITE" id="PS50048"/>
    </source>
</evidence>
<evidence type="ECO:0000256" key="1">
    <source>
        <dbReference type="ARBA" id="ARBA00023242"/>
    </source>
</evidence>
<name>A0A084AHZ6_STACB</name>
<dbReference type="CDD" id="cd00067">
    <property type="entry name" value="GAL4"/>
    <property type="match status" value="1"/>
</dbReference>
<proteinExistence type="predicted"/>
<gene>
    <name evidence="3" type="ORF">S7711_03915</name>
</gene>
<dbReference type="HOGENOM" id="CLU_024655_1_2_1"/>
<keyword evidence="1" id="KW-0539">Nucleus</keyword>
<keyword evidence="4" id="KW-1185">Reference proteome</keyword>
<evidence type="ECO:0000313" key="3">
    <source>
        <dbReference type="EMBL" id="KEY64925.1"/>
    </source>
</evidence>
<dbReference type="OrthoDB" id="4216928at2759"/>
<dbReference type="InterPro" id="IPR036864">
    <property type="entry name" value="Zn2-C6_fun-type_DNA-bd_sf"/>
</dbReference>
<dbReference type="Proteomes" id="UP000028045">
    <property type="component" value="Unassembled WGS sequence"/>
</dbReference>
<dbReference type="GO" id="GO:0008270">
    <property type="term" value="F:zinc ion binding"/>
    <property type="evidence" value="ECO:0007669"/>
    <property type="project" value="InterPro"/>
</dbReference>
<dbReference type="EMBL" id="KL648721">
    <property type="protein sequence ID" value="KEY64925.1"/>
    <property type="molecule type" value="Genomic_DNA"/>
</dbReference>
<feature type="domain" description="Zn(2)-C6 fungal-type" evidence="2">
    <location>
        <begin position="7"/>
        <end position="37"/>
    </location>
</feature>
<protein>
    <recommendedName>
        <fullName evidence="2">Zn(2)-C6 fungal-type domain-containing protein</fullName>
    </recommendedName>
</protein>
<dbReference type="SUPFAM" id="SSF57701">
    <property type="entry name" value="Zn2/Cys6 DNA-binding domain"/>
    <property type="match status" value="1"/>
</dbReference>
<reference evidence="3 4" key="1">
    <citation type="journal article" date="2014" name="BMC Genomics">
        <title>Comparative genome sequencing reveals chemotype-specific gene clusters in the toxigenic black mold Stachybotrys.</title>
        <authorList>
            <person name="Semeiks J."/>
            <person name="Borek D."/>
            <person name="Otwinowski Z."/>
            <person name="Grishin N.V."/>
        </authorList>
    </citation>
    <scope>NUCLEOTIDE SEQUENCE [LARGE SCALE GENOMIC DNA]</scope>
    <source>
        <strain evidence="4">CBS 109288 / IBT 7711</strain>
    </source>
</reference>
<dbReference type="AlphaFoldDB" id="A0A084AHZ6"/>